<keyword evidence="3" id="KW-1185">Reference proteome</keyword>
<organism evidence="2 3">
    <name type="scientific">Stenomitos frigidus AS-A4</name>
    <dbReference type="NCBI Taxonomy" id="2933935"/>
    <lineage>
        <taxon>Bacteria</taxon>
        <taxon>Bacillati</taxon>
        <taxon>Cyanobacteriota</taxon>
        <taxon>Cyanophyceae</taxon>
        <taxon>Leptolyngbyales</taxon>
        <taxon>Leptolyngbyaceae</taxon>
        <taxon>Stenomitos</taxon>
    </lineage>
</organism>
<comment type="caution">
    <text evidence="2">The sequence shown here is derived from an EMBL/GenBank/DDBJ whole genome shotgun (WGS) entry which is preliminary data.</text>
</comment>
<dbReference type="SMART" id="SM00530">
    <property type="entry name" value="HTH_XRE"/>
    <property type="match status" value="1"/>
</dbReference>
<feature type="domain" description="HTH cro/C1-type" evidence="1">
    <location>
        <begin position="35"/>
        <end position="81"/>
    </location>
</feature>
<accession>A0ABV0KPB8</accession>
<evidence type="ECO:0000259" key="1">
    <source>
        <dbReference type="PROSITE" id="PS50943"/>
    </source>
</evidence>
<dbReference type="InterPro" id="IPR010982">
    <property type="entry name" value="Lambda_DNA-bd_dom_sf"/>
</dbReference>
<dbReference type="PROSITE" id="PS50943">
    <property type="entry name" value="HTH_CROC1"/>
    <property type="match status" value="1"/>
</dbReference>
<proteinExistence type="predicted"/>
<dbReference type="RefSeq" id="WP_190449868.1">
    <property type="nucleotide sequence ID" value="NZ_JAMPLM010000026.1"/>
</dbReference>
<evidence type="ECO:0000313" key="3">
    <source>
        <dbReference type="Proteomes" id="UP001476950"/>
    </source>
</evidence>
<sequence length="174" mass="19800">MNPDVFFYGYAINRCYVNQTIIDRLSTAILKARGNMSRRKFARLLGVSQSTVQSWENGTNLPSLDNLEKLAQFQGMLVEDFVAYLYGRGPDRSTLETNDRDLLEQVGILPSLDVAQLLRVVADRLERVYGAQINQQYRTSISDEKVVKVEPSQEQGKLEITIQPAIKLRESEDE</sequence>
<dbReference type="SUPFAM" id="SSF47413">
    <property type="entry name" value="lambda repressor-like DNA-binding domains"/>
    <property type="match status" value="1"/>
</dbReference>
<protein>
    <submittedName>
        <fullName evidence="2">Helix-turn-helix domain-containing protein</fullName>
    </submittedName>
</protein>
<dbReference type="Proteomes" id="UP001476950">
    <property type="component" value="Unassembled WGS sequence"/>
</dbReference>
<dbReference type="EMBL" id="JAMPLM010000026">
    <property type="protein sequence ID" value="MEP1061088.1"/>
    <property type="molecule type" value="Genomic_DNA"/>
</dbReference>
<dbReference type="Pfam" id="PF01381">
    <property type="entry name" value="HTH_3"/>
    <property type="match status" value="1"/>
</dbReference>
<dbReference type="InterPro" id="IPR001387">
    <property type="entry name" value="Cro/C1-type_HTH"/>
</dbReference>
<name>A0ABV0KPB8_9CYAN</name>
<reference evidence="2 3" key="1">
    <citation type="submission" date="2022-04" db="EMBL/GenBank/DDBJ databases">
        <title>Positive selection, recombination, and allopatry shape intraspecific diversity of widespread and dominant cyanobacteria.</title>
        <authorList>
            <person name="Wei J."/>
            <person name="Shu W."/>
            <person name="Hu C."/>
        </authorList>
    </citation>
    <scope>NUCLEOTIDE SEQUENCE [LARGE SCALE GENOMIC DNA]</scope>
    <source>
        <strain evidence="2 3">AS-A4</strain>
    </source>
</reference>
<dbReference type="CDD" id="cd00093">
    <property type="entry name" value="HTH_XRE"/>
    <property type="match status" value="1"/>
</dbReference>
<gene>
    <name evidence="2" type="ORF">NDI38_21895</name>
</gene>
<dbReference type="Gene3D" id="1.10.260.40">
    <property type="entry name" value="lambda repressor-like DNA-binding domains"/>
    <property type="match status" value="1"/>
</dbReference>
<evidence type="ECO:0000313" key="2">
    <source>
        <dbReference type="EMBL" id="MEP1061088.1"/>
    </source>
</evidence>